<keyword evidence="4 5" id="KW-0472">Membrane</keyword>
<keyword evidence="9" id="KW-1185">Reference proteome</keyword>
<feature type="transmembrane region" description="Helical" evidence="5">
    <location>
        <begin position="316"/>
        <end position="337"/>
    </location>
</feature>
<keyword evidence="5" id="KW-0407">Ion channel</keyword>
<evidence type="ECO:0000313" key="10">
    <source>
        <dbReference type="WBParaSite" id="maker-uti_cns_0045427-snap-gene-0.6-mRNA-1"/>
    </source>
</evidence>
<sequence length="442" mass="49569">MFARPLLLLLLLLGTGLTAASGPKKTIYDGLLRHLFENDTLPYRPGAMPICEPGGKLHVNQDMLLLQLFDLDEPTQMLTVDVWVESIWKDCRLNWDPAKFGGIDNFAIKASEIWFPDLLFFESLHGNFEEGMFIYGEATARIFSDGSVQLGTQAVFKIFCRVDISSFPYDSQQCNITFSSWTKDASTFVLTKKPSDESSSDDHAFQSASNGEWQVEGFPSFNTISSRQVGVDESGGRSRDYTEVVFQLRLKRKYLFYQAYMLFPCILLTWLTLFVFLLPAESGEKMGYVTTILLSLFVFLLLVADNIPRSGDSIPTVGVYFCLAIALVSLANVKAVISYNISLKGRDFCMPRNLKWLLSRSRFVGLRLGRGAVPTEESPAPDEGGGAASSEAKEKLNGTSDGHSKQDENQWRYLGIMLDRIFFIVYFFVNLAVTIWILSCGE</sequence>
<comment type="subcellular location">
    <subcellularLocation>
        <location evidence="1">Membrane</location>
        <topology evidence="1">Multi-pass membrane protein</topology>
    </subcellularLocation>
</comment>
<dbReference type="InterPro" id="IPR006202">
    <property type="entry name" value="Neur_chan_lig-bd"/>
</dbReference>
<evidence type="ECO:0000256" key="3">
    <source>
        <dbReference type="ARBA" id="ARBA00022989"/>
    </source>
</evidence>
<protein>
    <submittedName>
        <fullName evidence="10">Neur_chan_LBD domain-containing protein</fullName>
    </submittedName>
</protein>
<dbReference type="Gene3D" id="2.70.170.10">
    <property type="entry name" value="Neurotransmitter-gated ion-channel ligand-binding domain"/>
    <property type="match status" value="1"/>
</dbReference>
<organism evidence="9 10">
    <name type="scientific">Macrostomum lignano</name>
    <dbReference type="NCBI Taxonomy" id="282301"/>
    <lineage>
        <taxon>Eukaryota</taxon>
        <taxon>Metazoa</taxon>
        <taxon>Spiralia</taxon>
        <taxon>Lophotrochozoa</taxon>
        <taxon>Platyhelminthes</taxon>
        <taxon>Rhabditophora</taxon>
        <taxon>Macrostomorpha</taxon>
        <taxon>Macrostomida</taxon>
        <taxon>Macrostomidae</taxon>
        <taxon>Macrostomum</taxon>
    </lineage>
</organism>
<name>A0A1I8J004_9PLAT</name>
<feature type="signal peptide" evidence="5">
    <location>
        <begin position="1"/>
        <end position="20"/>
    </location>
</feature>
<dbReference type="WBParaSite" id="maker-uti_cns_0045427-snap-gene-0.6-mRNA-1">
    <property type="protein sequence ID" value="maker-uti_cns_0045427-snap-gene-0.6-mRNA-1"/>
    <property type="gene ID" value="maker-uti_cns_0045427-snap-gene-0.6"/>
</dbReference>
<dbReference type="Gene3D" id="1.20.58.390">
    <property type="entry name" value="Neurotransmitter-gated ion-channel transmembrane domain"/>
    <property type="match status" value="1"/>
</dbReference>
<dbReference type="Pfam" id="PF02932">
    <property type="entry name" value="Neur_chan_memb"/>
    <property type="match status" value="1"/>
</dbReference>
<dbReference type="SUPFAM" id="SSF63712">
    <property type="entry name" value="Nicotinic receptor ligand binding domain-like"/>
    <property type="match status" value="1"/>
</dbReference>
<evidence type="ECO:0000256" key="5">
    <source>
        <dbReference type="RuleBase" id="RU000687"/>
    </source>
</evidence>
<keyword evidence="5" id="KW-0813">Transport</keyword>
<proteinExistence type="inferred from homology"/>
<dbReference type="PRINTS" id="PR00252">
    <property type="entry name" value="NRIONCHANNEL"/>
</dbReference>
<evidence type="ECO:0000256" key="6">
    <source>
        <dbReference type="SAM" id="MobiDB-lite"/>
    </source>
</evidence>
<dbReference type="FunFam" id="2.70.170.10:FF:000028">
    <property type="entry name" value="AcetylCholine Receptor"/>
    <property type="match status" value="1"/>
</dbReference>
<feature type="transmembrane region" description="Helical" evidence="5">
    <location>
        <begin position="286"/>
        <end position="304"/>
    </location>
</feature>
<dbReference type="GO" id="GO:0004888">
    <property type="term" value="F:transmembrane signaling receptor activity"/>
    <property type="evidence" value="ECO:0007669"/>
    <property type="project" value="InterPro"/>
</dbReference>
<dbReference type="CDD" id="cd19051">
    <property type="entry name" value="LGIC_TM_cation"/>
    <property type="match status" value="1"/>
</dbReference>
<dbReference type="GO" id="GO:0016020">
    <property type="term" value="C:membrane"/>
    <property type="evidence" value="ECO:0007669"/>
    <property type="project" value="UniProtKB-SubCell"/>
</dbReference>
<dbReference type="Pfam" id="PF02931">
    <property type="entry name" value="Neur_chan_LBD"/>
    <property type="match status" value="1"/>
</dbReference>
<dbReference type="GO" id="GO:0005230">
    <property type="term" value="F:extracellular ligand-gated monoatomic ion channel activity"/>
    <property type="evidence" value="ECO:0007669"/>
    <property type="project" value="InterPro"/>
</dbReference>
<feature type="transmembrane region" description="Helical" evidence="5">
    <location>
        <begin position="255"/>
        <end position="279"/>
    </location>
</feature>
<feature type="compositionally biased region" description="Basic and acidic residues" evidence="6">
    <location>
        <begin position="391"/>
        <end position="405"/>
    </location>
</feature>
<accession>A0A1I8J004</accession>
<dbReference type="InterPro" id="IPR006029">
    <property type="entry name" value="Neurotrans-gated_channel_TM"/>
</dbReference>
<evidence type="ECO:0000256" key="2">
    <source>
        <dbReference type="ARBA" id="ARBA00022692"/>
    </source>
</evidence>
<feature type="domain" description="Neurotransmitter-gated ion-channel transmembrane" evidence="8">
    <location>
        <begin position="262"/>
        <end position="343"/>
    </location>
</feature>
<dbReference type="InterPro" id="IPR036734">
    <property type="entry name" value="Neur_chan_lig-bd_sf"/>
</dbReference>
<evidence type="ECO:0000256" key="1">
    <source>
        <dbReference type="ARBA" id="ARBA00004141"/>
    </source>
</evidence>
<keyword evidence="2 5" id="KW-0812">Transmembrane</keyword>
<dbReference type="InterPro" id="IPR018000">
    <property type="entry name" value="Neurotransmitter_ion_chnl_CS"/>
</dbReference>
<feature type="transmembrane region" description="Helical" evidence="5">
    <location>
        <begin position="421"/>
        <end position="439"/>
    </location>
</feature>
<evidence type="ECO:0000256" key="4">
    <source>
        <dbReference type="ARBA" id="ARBA00023136"/>
    </source>
</evidence>
<keyword evidence="3 5" id="KW-1133">Transmembrane helix</keyword>
<dbReference type="InterPro" id="IPR006201">
    <property type="entry name" value="Neur_channel"/>
</dbReference>
<evidence type="ECO:0000259" key="8">
    <source>
        <dbReference type="Pfam" id="PF02932"/>
    </source>
</evidence>
<dbReference type="SUPFAM" id="SSF90112">
    <property type="entry name" value="Neurotransmitter-gated ion-channel transmembrane pore"/>
    <property type="match status" value="1"/>
</dbReference>
<dbReference type="Proteomes" id="UP000095280">
    <property type="component" value="Unplaced"/>
</dbReference>
<evidence type="ECO:0000313" key="9">
    <source>
        <dbReference type="Proteomes" id="UP000095280"/>
    </source>
</evidence>
<evidence type="ECO:0000259" key="7">
    <source>
        <dbReference type="Pfam" id="PF02931"/>
    </source>
</evidence>
<comment type="similarity">
    <text evidence="5">Belongs to the ligand-gated ion channel (TC 1.A.9) family.</text>
</comment>
<dbReference type="PROSITE" id="PS00236">
    <property type="entry name" value="NEUROTR_ION_CHANNEL"/>
    <property type="match status" value="1"/>
</dbReference>
<reference evidence="10" key="1">
    <citation type="submission" date="2016-11" db="UniProtKB">
        <authorList>
            <consortium name="WormBaseParasite"/>
        </authorList>
    </citation>
    <scope>IDENTIFICATION</scope>
</reference>
<dbReference type="InterPro" id="IPR038050">
    <property type="entry name" value="Neuro_actylchol_rec"/>
</dbReference>
<keyword evidence="5" id="KW-0732">Signal</keyword>
<dbReference type="InterPro" id="IPR036719">
    <property type="entry name" value="Neuro-gated_channel_TM_sf"/>
</dbReference>
<keyword evidence="5" id="KW-0406">Ion transport</keyword>
<feature type="chain" id="PRO_5022262022" evidence="5">
    <location>
        <begin position="21"/>
        <end position="442"/>
    </location>
</feature>
<feature type="domain" description="Neurotransmitter-gated ion-channel ligand-binding" evidence="7">
    <location>
        <begin position="31"/>
        <end position="254"/>
    </location>
</feature>
<feature type="region of interest" description="Disordered" evidence="6">
    <location>
        <begin position="373"/>
        <end position="405"/>
    </location>
</feature>
<dbReference type="AlphaFoldDB" id="A0A1I8J004"/>
<dbReference type="PANTHER" id="PTHR18945">
    <property type="entry name" value="NEUROTRANSMITTER GATED ION CHANNEL"/>
    <property type="match status" value="1"/>
</dbReference>